<comment type="subcellular location">
    <subcellularLocation>
        <location evidence="1 5">Nucleus</location>
        <location evidence="1 5">Nucleolus</location>
    </subcellularLocation>
</comment>
<feature type="compositionally biased region" description="Acidic residues" evidence="7">
    <location>
        <begin position="154"/>
        <end position="171"/>
    </location>
</feature>
<feature type="compositionally biased region" description="Acidic residues" evidence="7">
    <location>
        <begin position="51"/>
        <end position="62"/>
    </location>
</feature>
<dbReference type="EMBL" id="JACSDZ010000001">
    <property type="protein sequence ID" value="KAF7418794.1"/>
    <property type="molecule type" value="Genomic_DNA"/>
</dbReference>
<evidence type="ECO:0000256" key="1">
    <source>
        <dbReference type="ARBA" id="ARBA00004604"/>
    </source>
</evidence>
<feature type="compositionally biased region" description="Basic residues" evidence="7">
    <location>
        <begin position="1"/>
        <end position="40"/>
    </location>
</feature>
<evidence type="ECO:0000256" key="5">
    <source>
        <dbReference type="PIRNR" id="PIRNR028977"/>
    </source>
</evidence>
<feature type="region of interest" description="Disordered" evidence="7">
    <location>
        <begin position="154"/>
        <end position="179"/>
    </location>
</feature>
<sequence length="806" mass="93722">MSKQKKPKISKIKRNNQTKTKLSKQGKLKTRRHRQSKKQIQRTLPKINKIEEEESDNGEDLLNMVEEDDLSFLQNAISNKSYNLLKKIRLNEAIVNDKQGQKSKRKKEEAQLEESYEDHVFKLNEGNGIKKMRMLLPIKTQQGVIEKRIIEEEEEKEEAEDKEVENNEENIFEQNGKDEELNDHEEINSYLQNNLNKENGEAVSTVELIACREEILKSRRFKIGVLSSTLLENPEHKSSNFKILLDFMEESNPEIYITVKKLAMISLLEVFKDLLPSYQILQLKPEGVKLKKETLQLQNYEAVLLKSYKQYLQKLEKMSNILRKKVGDTRIVNEREILLGEMAVMCMCELLVNHPYFNFSLNIANFLIPLLNNKKASVRERIVKYISEVFKDDKRGELSLTIVRKINQYIKSKGHSVHAEVISVLLSLRIKDIDLDKEKEDETRQKKLMSHKQRILSLSKRERKKNKKLEQVEKELLETKAEENRQAKQKVFTELTSVVFTIYFRILKQAPNSKILSVCLEGLAKFAHCINLDFYQDIVTVIDRLMEAGNLGLREQLHCVQCVFTILSGQGTSLNIDPYKFYVHLYKNLLNIHCGKTQAEIEIILRTLIQVLINRRKRISSKRLVAFVKRMINLTLQLQHNGVLGLLSIVKQIMQLGKAIDVLLDTDYTSGDGFYQPEIEDPEYCNAHCSALWELVVLQRHYHTIVRKVAKNIAWNVPVNGEGSLSLDIAKLTPEQFYTEFDPTGVAFNPPVLAPKKIINKTNSKDHYYKNNEFEEYINTIKNKELFIDGYVDFYKVLIKDLSCNI</sequence>
<dbReference type="PIRSF" id="PIRSF028977">
    <property type="entry name" value="Nucleolar_complex_p3"/>
    <property type="match status" value="1"/>
</dbReference>
<keyword evidence="11" id="KW-1185">Reference proteome</keyword>
<keyword evidence="4" id="KW-0539">Nucleus</keyword>
<gene>
    <name evidence="10" type="ORF">HZH68_001447</name>
</gene>
<feature type="coiled-coil region" evidence="6">
    <location>
        <begin position="455"/>
        <end position="489"/>
    </location>
</feature>
<feature type="domain" description="Nucleolar complex-associated protein 3 N-terminal" evidence="9">
    <location>
        <begin position="220"/>
        <end position="311"/>
    </location>
</feature>
<dbReference type="GO" id="GO:0005730">
    <property type="term" value="C:nucleolus"/>
    <property type="evidence" value="ECO:0007669"/>
    <property type="project" value="UniProtKB-SubCell"/>
</dbReference>
<dbReference type="SUPFAM" id="SSF48371">
    <property type="entry name" value="ARM repeat"/>
    <property type="match status" value="1"/>
</dbReference>
<reference evidence="10" key="1">
    <citation type="journal article" date="2020" name="G3 (Bethesda)">
        <title>High-Quality Assemblies for Three Invasive Social Wasps from the &lt;i&gt;Vespula&lt;/i&gt; Genus.</title>
        <authorList>
            <person name="Harrop T.W.R."/>
            <person name="Guhlin J."/>
            <person name="McLaughlin G.M."/>
            <person name="Permina E."/>
            <person name="Stockwell P."/>
            <person name="Gilligan J."/>
            <person name="Le Lec M.F."/>
            <person name="Gruber M.A.M."/>
            <person name="Quinn O."/>
            <person name="Lovegrove M."/>
            <person name="Duncan E.J."/>
            <person name="Remnant E.J."/>
            <person name="Van Eeckhoven J."/>
            <person name="Graham B."/>
            <person name="Knapp R.A."/>
            <person name="Langford K.W."/>
            <person name="Kronenberg Z."/>
            <person name="Press M.O."/>
            <person name="Eacker S.M."/>
            <person name="Wilson-Rankin E.E."/>
            <person name="Purcell J."/>
            <person name="Lester P.J."/>
            <person name="Dearden P.K."/>
        </authorList>
    </citation>
    <scope>NUCLEOTIDE SEQUENCE</scope>
    <source>
        <strain evidence="10">Linc-1</strain>
    </source>
</reference>
<comment type="similarity">
    <text evidence="2 5">Belongs to the CBF/MAK21 family.</text>
</comment>
<dbReference type="GO" id="GO:0003682">
    <property type="term" value="F:chromatin binding"/>
    <property type="evidence" value="ECO:0007669"/>
    <property type="project" value="TreeGrafter"/>
</dbReference>
<evidence type="ECO:0000256" key="7">
    <source>
        <dbReference type="SAM" id="MobiDB-lite"/>
    </source>
</evidence>
<evidence type="ECO:0000256" key="4">
    <source>
        <dbReference type="ARBA" id="ARBA00023242"/>
    </source>
</evidence>
<evidence type="ECO:0000313" key="10">
    <source>
        <dbReference type="EMBL" id="KAF7418794.1"/>
    </source>
</evidence>
<evidence type="ECO:0000256" key="2">
    <source>
        <dbReference type="ARBA" id="ARBA00007797"/>
    </source>
</evidence>
<name>A0A834NW35_VESGE</name>
<protein>
    <recommendedName>
        <fullName evidence="5">Nucleolar complex protein 3 homolog</fullName>
        <shortName evidence="5">NOC3 protein homolog</shortName>
    </recommendedName>
</protein>
<evidence type="ECO:0000259" key="8">
    <source>
        <dbReference type="Pfam" id="PF03914"/>
    </source>
</evidence>
<feature type="domain" description="CCAAT-binding factor" evidence="8">
    <location>
        <begin position="557"/>
        <end position="710"/>
    </location>
</feature>
<dbReference type="Pfam" id="PF07540">
    <property type="entry name" value="NOC3p"/>
    <property type="match status" value="1"/>
</dbReference>
<dbReference type="InterPro" id="IPR011501">
    <property type="entry name" value="Noc3_N"/>
</dbReference>
<dbReference type="Pfam" id="PF03914">
    <property type="entry name" value="CBF"/>
    <property type="match status" value="1"/>
</dbReference>
<dbReference type="AlphaFoldDB" id="A0A834NW35"/>
<proteinExistence type="inferred from homology"/>
<dbReference type="InterPro" id="IPR016903">
    <property type="entry name" value="Nucleolar_cplx-assoc_3"/>
</dbReference>
<evidence type="ECO:0000256" key="6">
    <source>
        <dbReference type="SAM" id="Coils"/>
    </source>
</evidence>
<dbReference type="InterPro" id="IPR005612">
    <property type="entry name" value="CCAAT-binding_factor"/>
</dbReference>
<dbReference type="Proteomes" id="UP000617340">
    <property type="component" value="Unassembled WGS sequence"/>
</dbReference>
<accession>A0A834NW35</accession>
<dbReference type="InterPro" id="IPR016024">
    <property type="entry name" value="ARM-type_fold"/>
</dbReference>
<organism evidence="10 11">
    <name type="scientific">Vespula germanica</name>
    <name type="common">German yellow jacket</name>
    <name type="synonym">Paravespula germanica</name>
    <dbReference type="NCBI Taxonomy" id="30212"/>
    <lineage>
        <taxon>Eukaryota</taxon>
        <taxon>Metazoa</taxon>
        <taxon>Ecdysozoa</taxon>
        <taxon>Arthropoda</taxon>
        <taxon>Hexapoda</taxon>
        <taxon>Insecta</taxon>
        <taxon>Pterygota</taxon>
        <taxon>Neoptera</taxon>
        <taxon>Endopterygota</taxon>
        <taxon>Hymenoptera</taxon>
        <taxon>Apocrita</taxon>
        <taxon>Aculeata</taxon>
        <taxon>Vespoidea</taxon>
        <taxon>Vespidae</taxon>
        <taxon>Vespinae</taxon>
        <taxon>Vespula</taxon>
    </lineage>
</organism>
<comment type="caution">
    <text evidence="10">The sequence shown here is derived from an EMBL/GenBank/DDBJ whole genome shotgun (WGS) entry which is preliminary data.</text>
</comment>
<dbReference type="GO" id="GO:0006270">
    <property type="term" value="P:DNA replication initiation"/>
    <property type="evidence" value="ECO:0007669"/>
    <property type="project" value="TreeGrafter"/>
</dbReference>
<keyword evidence="3 6" id="KW-0175">Coiled coil</keyword>
<evidence type="ECO:0000313" key="11">
    <source>
        <dbReference type="Proteomes" id="UP000617340"/>
    </source>
</evidence>
<dbReference type="PANTHER" id="PTHR14428:SF5">
    <property type="entry name" value="NUCLEOLAR COMPLEX PROTEIN 3 HOMOLOG"/>
    <property type="match status" value="1"/>
</dbReference>
<evidence type="ECO:0000259" key="9">
    <source>
        <dbReference type="Pfam" id="PF07540"/>
    </source>
</evidence>
<feature type="region of interest" description="Disordered" evidence="7">
    <location>
        <begin position="1"/>
        <end position="62"/>
    </location>
</feature>
<dbReference type="PANTHER" id="PTHR14428">
    <property type="entry name" value="NUCLEOLAR COMPLEX PROTEIN 3"/>
    <property type="match status" value="1"/>
</dbReference>
<evidence type="ECO:0000256" key="3">
    <source>
        <dbReference type="ARBA" id="ARBA00023054"/>
    </source>
</evidence>